<gene>
    <name evidence="3" type="ORF">U6A24_14555</name>
</gene>
<name>A0ABU5ZXV1_9FLAO</name>
<dbReference type="InterPro" id="IPR007492">
    <property type="entry name" value="LytTR_DNA-bd_dom"/>
</dbReference>
<evidence type="ECO:0000259" key="2">
    <source>
        <dbReference type="PROSITE" id="PS50930"/>
    </source>
</evidence>
<dbReference type="Pfam" id="PF04397">
    <property type="entry name" value="LytTR"/>
    <property type="match status" value="1"/>
</dbReference>
<dbReference type="SMART" id="SM00850">
    <property type="entry name" value="LytTR"/>
    <property type="match status" value="1"/>
</dbReference>
<evidence type="ECO:0000313" key="3">
    <source>
        <dbReference type="EMBL" id="MEB3346696.1"/>
    </source>
</evidence>
<feature type="transmembrane region" description="Helical" evidence="1">
    <location>
        <begin position="88"/>
        <end position="113"/>
    </location>
</feature>
<evidence type="ECO:0000256" key="1">
    <source>
        <dbReference type="SAM" id="Phobius"/>
    </source>
</evidence>
<comment type="caution">
    <text evidence="3">The sequence shown here is derived from an EMBL/GenBank/DDBJ whole genome shotgun (WGS) entry which is preliminary data.</text>
</comment>
<protein>
    <submittedName>
        <fullName evidence="3">LytTR family transcriptional regulator DNA-binding domain-containing protein</fullName>
    </submittedName>
</protein>
<dbReference type="GO" id="GO:0003677">
    <property type="term" value="F:DNA binding"/>
    <property type="evidence" value="ECO:0007669"/>
    <property type="project" value="UniProtKB-KW"/>
</dbReference>
<reference evidence="3 4" key="1">
    <citation type="journal article" date="2013" name="Int. J. Syst. Evol. Microbiol.">
        <title>Aquimarina gracilis sp. nov., isolated from the gut microflora of a mussel, Mytilus coruscus, and emended description of Aquimarina spongiae.</title>
        <authorList>
            <person name="Park S.C."/>
            <person name="Choe H.N."/>
            <person name="Baik K.S."/>
            <person name="Seong C.N."/>
        </authorList>
    </citation>
    <scope>NUCLEOTIDE SEQUENCE [LARGE SCALE GENOMIC DNA]</scope>
    <source>
        <strain evidence="3 4">PSC32</strain>
    </source>
</reference>
<accession>A0ABU5ZXV1</accession>
<keyword evidence="1" id="KW-0472">Membrane</keyword>
<dbReference type="PROSITE" id="PS50930">
    <property type="entry name" value="HTH_LYTTR"/>
    <property type="match status" value="1"/>
</dbReference>
<feature type="transmembrane region" description="Helical" evidence="1">
    <location>
        <begin position="20"/>
        <end position="43"/>
    </location>
</feature>
<sequence>MLFKPFNIENQTGEWYVDLILFSLGIVFFLSIFFIEFLIPYIAPRCFTNWTLGKAIIWYTWVILFVGAVIFLYKSFLGGFKDFTWTEYFFVIGRVLVIAVTVSFFALGVFSYFNRKQFSLLSSNERYSISAPNAKPLQLNLNEIMYIVSDDNYVDIHLEKEGKRKKKVFRSSLKNIESQIVNPVSPIYRCHRKYLINIQYFEIHKINSRSMSILLQKYLDEIPVSKKYAEQINELLHIHH</sequence>
<proteinExistence type="predicted"/>
<feature type="domain" description="HTH LytTR-type" evidence="2">
    <location>
        <begin position="135"/>
        <end position="238"/>
    </location>
</feature>
<keyword evidence="3" id="KW-0238">DNA-binding</keyword>
<keyword evidence="1" id="KW-0812">Transmembrane</keyword>
<dbReference type="RefSeq" id="WP_324180722.1">
    <property type="nucleotide sequence ID" value="NZ_BAABAW010000006.1"/>
</dbReference>
<dbReference type="EMBL" id="JAYKLX010000006">
    <property type="protein sequence ID" value="MEB3346696.1"/>
    <property type="molecule type" value="Genomic_DNA"/>
</dbReference>
<organism evidence="3 4">
    <name type="scientific">Aquimarina gracilis</name>
    <dbReference type="NCBI Taxonomy" id="874422"/>
    <lineage>
        <taxon>Bacteria</taxon>
        <taxon>Pseudomonadati</taxon>
        <taxon>Bacteroidota</taxon>
        <taxon>Flavobacteriia</taxon>
        <taxon>Flavobacteriales</taxon>
        <taxon>Flavobacteriaceae</taxon>
        <taxon>Aquimarina</taxon>
    </lineage>
</organism>
<dbReference type="Proteomes" id="UP001327027">
    <property type="component" value="Unassembled WGS sequence"/>
</dbReference>
<evidence type="ECO:0000313" key="4">
    <source>
        <dbReference type="Proteomes" id="UP001327027"/>
    </source>
</evidence>
<feature type="transmembrane region" description="Helical" evidence="1">
    <location>
        <begin position="55"/>
        <end position="76"/>
    </location>
</feature>
<keyword evidence="1" id="KW-1133">Transmembrane helix</keyword>
<keyword evidence="4" id="KW-1185">Reference proteome</keyword>
<dbReference type="Gene3D" id="2.40.50.1020">
    <property type="entry name" value="LytTr DNA-binding domain"/>
    <property type="match status" value="1"/>
</dbReference>